<reference evidence="5 7" key="1">
    <citation type="journal article" date="2008" name="Science">
        <title>The Physcomitrella genome reveals evolutionary insights into the conquest of land by plants.</title>
        <authorList>
            <person name="Rensing S."/>
            <person name="Lang D."/>
            <person name="Zimmer A."/>
            <person name="Terry A."/>
            <person name="Salamov A."/>
            <person name="Shapiro H."/>
            <person name="Nishiyama T."/>
            <person name="Perroud P.-F."/>
            <person name="Lindquist E."/>
            <person name="Kamisugi Y."/>
            <person name="Tanahashi T."/>
            <person name="Sakakibara K."/>
            <person name="Fujita T."/>
            <person name="Oishi K."/>
            <person name="Shin-I T."/>
            <person name="Kuroki Y."/>
            <person name="Toyoda A."/>
            <person name="Suzuki Y."/>
            <person name="Hashimoto A."/>
            <person name="Yamaguchi K."/>
            <person name="Sugano A."/>
            <person name="Kohara Y."/>
            <person name="Fujiyama A."/>
            <person name="Anterola A."/>
            <person name="Aoki S."/>
            <person name="Ashton N."/>
            <person name="Barbazuk W.B."/>
            <person name="Barker E."/>
            <person name="Bennetzen J."/>
            <person name="Bezanilla M."/>
            <person name="Blankenship R."/>
            <person name="Cho S.H."/>
            <person name="Dutcher S."/>
            <person name="Estelle M."/>
            <person name="Fawcett J.A."/>
            <person name="Gundlach H."/>
            <person name="Hanada K."/>
            <person name="Heyl A."/>
            <person name="Hicks K.A."/>
            <person name="Hugh J."/>
            <person name="Lohr M."/>
            <person name="Mayer K."/>
            <person name="Melkozernov A."/>
            <person name="Murata T."/>
            <person name="Nelson D."/>
            <person name="Pils B."/>
            <person name="Prigge M."/>
            <person name="Reiss B."/>
            <person name="Renner T."/>
            <person name="Rombauts S."/>
            <person name="Rushton P."/>
            <person name="Sanderfoot A."/>
            <person name="Schween G."/>
            <person name="Shiu S.-H."/>
            <person name="Stueber K."/>
            <person name="Theodoulou F.L."/>
            <person name="Tu H."/>
            <person name="Van de Peer Y."/>
            <person name="Verrier P.J."/>
            <person name="Waters E."/>
            <person name="Wood A."/>
            <person name="Yang L."/>
            <person name="Cove D."/>
            <person name="Cuming A."/>
            <person name="Hasebe M."/>
            <person name="Lucas S."/>
            <person name="Mishler D.B."/>
            <person name="Reski R."/>
            <person name="Grigoriev I."/>
            <person name="Quatrano R.S."/>
            <person name="Boore J.L."/>
        </authorList>
    </citation>
    <scope>NUCLEOTIDE SEQUENCE [LARGE SCALE GENOMIC DNA]</scope>
    <source>
        <strain evidence="6 7">cv. Gransden 2004</strain>
    </source>
</reference>
<organism evidence="5">
    <name type="scientific">Physcomitrium patens</name>
    <name type="common">Spreading-leaved earth moss</name>
    <name type="synonym">Physcomitrella patens</name>
    <dbReference type="NCBI Taxonomy" id="3218"/>
    <lineage>
        <taxon>Eukaryota</taxon>
        <taxon>Viridiplantae</taxon>
        <taxon>Streptophyta</taxon>
        <taxon>Embryophyta</taxon>
        <taxon>Bryophyta</taxon>
        <taxon>Bryophytina</taxon>
        <taxon>Bryopsida</taxon>
        <taxon>Funariidae</taxon>
        <taxon>Funariales</taxon>
        <taxon>Funariaceae</taxon>
        <taxon>Physcomitrium</taxon>
    </lineage>
</organism>
<dbReference type="EnsemblPlants" id="Pp3c5_5180V3.2">
    <property type="protein sequence ID" value="Pp3c5_5180V3.2"/>
    <property type="gene ID" value="Pp3c5_5180"/>
</dbReference>
<dbReference type="SUPFAM" id="SSF49503">
    <property type="entry name" value="Cupredoxins"/>
    <property type="match status" value="1"/>
</dbReference>
<evidence type="ECO:0000313" key="5">
    <source>
        <dbReference type="EMBL" id="PNR53598.1"/>
    </source>
</evidence>
<keyword evidence="3" id="KW-0732">Signal</keyword>
<keyword evidence="2" id="KW-0325">Glycoprotein</keyword>
<dbReference type="PANTHER" id="PTHR33021:SF496">
    <property type="entry name" value="OS08G0482700 PROTEIN"/>
    <property type="match status" value="1"/>
</dbReference>
<dbReference type="PANTHER" id="PTHR33021">
    <property type="entry name" value="BLUE COPPER PROTEIN"/>
    <property type="match status" value="1"/>
</dbReference>
<dbReference type="OrthoDB" id="1933492at2759"/>
<accession>A0A2K1KIK3</accession>
<keyword evidence="1" id="KW-0479">Metal-binding</keyword>
<dbReference type="PaxDb" id="3218-PP1S41_159V6.1"/>
<protein>
    <recommendedName>
        <fullName evidence="4">Phytocyanin domain-containing protein</fullName>
    </recommendedName>
</protein>
<dbReference type="KEGG" id="ppp:112282026"/>
<dbReference type="FunFam" id="2.60.40.420:FF:000003">
    <property type="entry name" value="Blue copper"/>
    <property type="match status" value="1"/>
</dbReference>
<dbReference type="Gramene" id="Pp3c5_5180V3.2">
    <property type="protein sequence ID" value="Pp3c5_5180V3.2"/>
    <property type="gene ID" value="Pp3c5_5180"/>
</dbReference>
<keyword evidence="7" id="KW-1185">Reference proteome</keyword>
<dbReference type="Proteomes" id="UP000006727">
    <property type="component" value="Chromosome 5"/>
</dbReference>
<dbReference type="OMA" id="EYIAGTH"/>
<dbReference type="AlphaFoldDB" id="A0A2K1KIK3"/>
<evidence type="ECO:0000313" key="7">
    <source>
        <dbReference type="Proteomes" id="UP000006727"/>
    </source>
</evidence>
<dbReference type="GO" id="GO:0046872">
    <property type="term" value="F:metal ion binding"/>
    <property type="evidence" value="ECO:0007669"/>
    <property type="project" value="UniProtKB-KW"/>
</dbReference>
<dbReference type="CDD" id="cd13920">
    <property type="entry name" value="Stellacyanin"/>
    <property type="match status" value="1"/>
</dbReference>
<dbReference type="GeneID" id="112282026"/>
<evidence type="ECO:0000313" key="6">
    <source>
        <dbReference type="EnsemblPlants" id="Pp3c5_5180V3.1"/>
    </source>
</evidence>
<gene>
    <name evidence="6" type="primary">LOC112282026</name>
    <name evidence="5" type="ORF">PHYPA_007273</name>
</gene>
<dbReference type="Gene3D" id="2.60.40.420">
    <property type="entry name" value="Cupredoxins - blue copper proteins"/>
    <property type="match status" value="1"/>
</dbReference>
<dbReference type="InterPro" id="IPR008972">
    <property type="entry name" value="Cupredoxin"/>
</dbReference>
<reference evidence="6" key="3">
    <citation type="submission" date="2020-12" db="UniProtKB">
        <authorList>
            <consortium name="EnsemblPlants"/>
        </authorList>
    </citation>
    <scope>IDENTIFICATION</scope>
</reference>
<feature type="domain" description="Phytocyanin" evidence="4">
    <location>
        <begin position="25"/>
        <end position="128"/>
    </location>
</feature>
<feature type="signal peptide" evidence="3">
    <location>
        <begin position="1"/>
        <end position="24"/>
    </location>
</feature>
<evidence type="ECO:0000259" key="4">
    <source>
        <dbReference type="PROSITE" id="PS51485"/>
    </source>
</evidence>
<dbReference type="PROSITE" id="PS51485">
    <property type="entry name" value="PHYTOCYANIN"/>
    <property type="match status" value="1"/>
</dbReference>
<evidence type="ECO:0000256" key="3">
    <source>
        <dbReference type="SAM" id="SignalP"/>
    </source>
</evidence>
<reference evidence="5 7" key="2">
    <citation type="journal article" date="2018" name="Plant J.">
        <title>The Physcomitrella patens chromosome-scale assembly reveals moss genome structure and evolution.</title>
        <authorList>
            <person name="Lang D."/>
            <person name="Ullrich K.K."/>
            <person name="Murat F."/>
            <person name="Fuchs J."/>
            <person name="Jenkins J."/>
            <person name="Haas F.B."/>
            <person name="Piednoel M."/>
            <person name="Gundlach H."/>
            <person name="Van Bel M."/>
            <person name="Meyberg R."/>
            <person name="Vives C."/>
            <person name="Morata J."/>
            <person name="Symeonidi A."/>
            <person name="Hiss M."/>
            <person name="Muchero W."/>
            <person name="Kamisugi Y."/>
            <person name="Saleh O."/>
            <person name="Blanc G."/>
            <person name="Decker E.L."/>
            <person name="van Gessel N."/>
            <person name="Grimwood J."/>
            <person name="Hayes R.D."/>
            <person name="Graham S.W."/>
            <person name="Gunter L.E."/>
            <person name="McDaniel S.F."/>
            <person name="Hoernstein S.N.W."/>
            <person name="Larsson A."/>
            <person name="Li F.W."/>
            <person name="Perroud P.F."/>
            <person name="Phillips J."/>
            <person name="Ranjan P."/>
            <person name="Rokshar D.S."/>
            <person name="Rothfels C.J."/>
            <person name="Schneider L."/>
            <person name="Shu S."/>
            <person name="Stevenson D.W."/>
            <person name="Thummler F."/>
            <person name="Tillich M."/>
            <person name="Villarreal Aguilar J.C."/>
            <person name="Widiez T."/>
            <person name="Wong G.K."/>
            <person name="Wymore A."/>
            <person name="Zhang Y."/>
            <person name="Zimmer A.D."/>
            <person name="Quatrano R.S."/>
            <person name="Mayer K.F.X."/>
            <person name="Goodstein D."/>
            <person name="Casacuberta J.M."/>
            <person name="Vandepoele K."/>
            <person name="Reski R."/>
            <person name="Cuming A.C."/>
            <person name="Tuskan G.A."/>
            <person name="Maumus F."/>
            <person name="Salse J."/>
            <person name="Schmutz J."/>
            <person name="Rensing S.A."/>
        </authorList>
    </citation>
    <scope>NUCLEOTIDE SEQUENCE [LARGE SCALE GENOMIC DNA]</scope>
    <source>
        <strain evidence="6 7">cv. Gransden 2004</strain>
    </source>
</reference>
<evidence type="ECO:0000256" key="2">
    <source>
        <dbReference type="ARBA" id="ARBA00023180"/>
    </source>
</evidence>
<dbReference type="STRING" id="3218.A0A2K1KIK3"/>
<dbReference type="InterPro" id="IPR039391">
    <property type="entry name" value="Phytocyanin-like"/>
</dbReference>
<evidence type="ECO:0000256" key="1">
    <source>
        <dbReference type="ARBA" id="ARBA00022723"/>
    </source>
</evidence>
<dbReference type="FunCoup" id="A0A2K1KIK3">
    <property type="interactions" value="610"/>
</dbReference>
<dbReference type="Gramene" id="Pp3c5_5180V3.1">
    <property type="protein sequence ID" value="Pp3c5_5180V3.1"/>
    <property type="gene ID" value="Pp3c5_5180"/>
</dbReference>
<sequence length="128" mass="14106">MTSYSMVVTVMLAVVLLAARDTFAVEHKVGGALGWNYPPNQGAEYFANWAAQNAFHVGDSLSFEYIAGTHNVVQVDRSDYDACTVTRPMQLYNANKVIVNLPRPGTYYYICGIKGHCDYGMKVALTVT</sequence>
<proteinExistence type="predicted"/>
<dbReference type="GO" id="GO:0009055">
    <property type="term" value="F:electron transfer activity"/>
    <property type="evidence" value="ECO:0007669"/>
    <property type="project" value="InterPro"/>
</dbReference>
<dbReference type="EnsemblPlants" id="Pp3c5_5180V3.1">
    <property type="protein sequence ID" value="Pp3c5_5180V3.1"/>
    <property type="gene ID" value="Pp3c5_5180"/>
</dbReference>
<dbReference type="RefSeq" id="XP_024374911.1">
    <property type="nucleotide sequence ID" value="XM_024519143.2"/>
</dbReference>
<name>A0A2K1KIK3_PHYPA</name>
<feature type="chain" id="PRO_5043158326" description="Phytocyanin domain-containing protein" evidence="3">
    <location>
        <begin position="25"/>
        <end position="128"/>
    </location>
</feature>
<dbReference type="InterPro" id="IPR003245">
    <property type="entry name" value="Phytocyanin_dom"/>
</dbReference>
<dbReference type="EMBL" id="ABEU02000005">
    <property type="protein sequence ID" value="PNR53598.1"/>
    <property type="molecule type" value="Genomic_DNA"/>
</dbReference>
<dbReference type="GO" id="GO:0005886">
    <property type="term" value="C:plasma membrane"/>
    <property type="evidence" value="ECO:0000318"/>
    <property type="project" value="GO_Central"/>
</dbReference>
<dbReference type="Pfam" id="PF02298">
    <property type="entry name" value="Cu_bind_like"/>
    <property type="match status" value="1"/>
</dbReference>